<name>A0A1T4NSH5_9BACT</name>
<dbReference type="Proteomes" id="UP000190367">
    <property type="component" value="Unassembled WGS sequence"/>
</dbReference>
<keyword evidence="2" id="KW-1185">Reference proteome</keyword>
<dbReference type="AlphaFoldDB" id="A0A1T4NSH5"/>
<organism evidence="1 2">
    <name type="scientific">Chitinophaga eiseniae</name>
    <dbReference type="NCBI Taxonomy" id="634771"/>
    <lineage>
        <taxon>Bacteria</taxon>
        <taxon>Pseudomonadati</taxon>
        <taxon>Bacteroidota</taxon>
        <taxon>Chitinophagia</taxon>
        <taxon>Chitinophagales</taxon>
        <taxon>Chitinophagaceae</taxon>
        <taxon>Chitinophaga</taxon>
    </lineage>
</organism>
<evidence type="ECO:0008006" key="3">
    <source>
        <dbReference type="Google" id="ProtNLM"/>
    </source>
</evidence>
<dbReference type="Gene3D" id="3.90.550.10">
    <property type="entry name" value="Spore Coat Polysaccharide Biosynthesis Protein SpsA, Chain A"/>
    <property type="match status" value="1"/>
</dbReference>
<dbReference type="InterPro" id="IPR029044">
    <property type="entry name" value="Nucleotide-diphossugar_trans"/>
</dbReference>
<dbReference type="RefSeq" id="WP_078668311.1">
    <property type="nucleotide sequence ID" value="NZ_FUWZ01000001.1"/>
</dbReference>
<proteinExistence type="predicted"/>
<evidence type="ECO:0000313" key="2">
    <source>
        <dbReference type="Proteomes" id="UP000190367"/>
    </source>
</evidence>
<dbReference type="SUPFAM" id="SSF53448">
    <property type="entry name" value="Nucleotide-diphospho-sugar transferases"/>
    <property type="match status" value="1"/>
</dbReference>
<gene>
    <name evidence="1" type="ORF">SAMN04488128_1011729</name>
</gene>
<dbReference type="OrthoDB" id="186344at2"/>
<dbReference type="EMBL" id="FUWZ01000001">
    <property type="protein sequence ID" value="SJZ82144.1"/>
    <property type="molecule type" value="Genomic_DNA"/>
</dbReference>
<reference evidence="2" key="1">
    <citation type="submission" date="2017-02" db="EMBL/GenBank/DDBJ databases">
        <authorList>
            <person name="Varghese N."/>
            <person name="Submissions S."/>
        </authorList>
    </citation>
    <scope>NUCLEOTIDE SEQUENCE [LARGE SCALE GENOMIC DNA]</scope>
    <source>
        <strain evidence="2">DSM 22224</strain>
    </source>
</reference>
<sequence>MNERDTTLYYCTLFDSNYLSRGLAMYTSLAAVCSDFHLYVFAFDDKCLSVLRKMALPHLTVISLAEFEDPELLKVKPTRNRAEYCWTCSSSTILYCIQQFQLPHCTYIDADLYFYNDPRVLMEEMGNHSVLITEHRYTPQYDKSRLSGKYCVQYITFRNNRWGMEALQWWRNACLDWCYDRHEDGKFGDQKYLDDWTTRFMNVWVMENPGGGLALWNIQQYDVFKNGEKLRCREISTGKEFDPIFYHFHYLKYFTDNTIELGRRIITPAVKKLFYEPYIVELEKSKRQIQATDPSFDPHGARPRPAGLKATLVTIWRKLRNVYHIYPLKESGI</sequence>
<protein>
    <recommendedName>
        <fullName evidence="3">Glycosyl transferase family 8</fullName>
    </recommendedName>
</protein>
<accession>A0A1T4NSH5</accession>
<dbReference type="STRING" id="634771.SAMN04488128_1011729"/>
<evidence type="ECO:0000313" key="1">
    <source>
        <dbReference type="EMBL" id="SJZ82144.1"/>
    </source>
</evidence>